<dbReference type="AlphaFoldDB" id="A0AAE3DBZ4"/>
<accession>A0AAE3DBZ4</accession>
<organism evidence="1 2">
    <name type="scientific">Brotocaccenecus cirricatena</name>
    <dbReference type="NCBI Taxonomy" id="3064195"/>
    <lineage>
        <taxon>Bacteria</taxon>
        <taxon>Bacillati</taxon>
        <taxon>Bacillota</taxon>
        <taxon>Clostridia</taxon>
        <taxon>Eubacteriales</taxon>
        <taxon>Oscillospiraceae</taxon>
        <taxon>Brotocaccenecus</taxon>
    </lineage>
</organism>
<sequence>MEVSHTDKKSKTRKITIVYNFIGAFNFGRAKEKAQNTTQKQQRTA</sequence>
<dbReference type="EMBL" id="JAJEPW010000005">
    <property type="protein sequence ID" value="MCC2128523.1"/>
    <property type="molecule type" value="Genomic_DNA"/>
</dbReference>
<name>A0AAE3DBZ4_9FIRM</name>
<keyword evidence="2" id="KW-1185">Reference proteome</keyword>
<evidence type="ECO:0000313" key="1">
    <source>
        <dbReference type="EMBL" id="MCC2128523.1"/>
    </source>
</evidence>
<gene>
    <name evidence="1" type="ORF">LKD37_03125</name>
</gene>
<proteinExistence type="predicted"/>
<comment type="caution">
    <text evidence="1">The sequence shown here is derived from an EMBL/GenBank/DDBJ whole genome shotgun (WGS) entry which is preliminary data.</text>
</comment>
<reference evidence="1" key="1">
    <citation type="submission" date="2021-10" db="EMBL/GenBank/DDBJ databases">
        <title>Anaerobic single-cell dispensing facilitates the cultivation of human gut bacteria.</title>
        <authorList>
            <person name="Afrizal A."/>
        </authorList>
    </citation>
    <scope>NUCLEOTIDE SEQUENCE</scope>
    <source>
        <strain evidence="1">CLA-AA-H272</strain>
    </source>
</reference>
<dbReference type="Proteomes" id="UP001199319">
    <property type="component" value="Unassembled WGS sequence"/>
</dbReference>
<evidence type="ECO:0000313" key="2">
    <source>
        <dbReference type="Proteomes" id="UP001199319"/>
    </source>
</evidence>
<evidence type="ECO:0008006" key="3">
    <source>
        <dbReference type="Google" id="ProtNLM"/>
    </source>
</evidence>
<protein>
    <recommendedName>
        <fullName evidence="3">DUF4368 domain-containing protein</fullName>
    </recommendedName>
</protein>